<dbReference type="Proteomes" id="UP001243286">
    <property type="component" value="Unassembled WGS sequence"/>
</dbReference>
<organism evidence="2 3">
    <name type="scientific">Exiguobacterium antarcticum</name>
    <dbReference type="NCBI Taxonomy" id="132920"/>
    <lineage>
        <taxon>Bacteria</taxon>
        <taxon>Bacillati</taxon>
        <taxon>Bacillota</taxon>
        <taxon>Bacilli</taxon>
        <taxon>Bacillales</taxon>
        <taxon>Bacillales Family XII. Incertae Sedis</taxon>
        <taxon>Exiguobacterium</taxon>
    </lineage>
</organism>
<reference evidence="2 3" key="1">
    <citation type="submission" date="2023-04" db="EMBL/GenBank/DDBJ databases">
        <title>Antarctic isolates genomes.</title>
        <authorList>
            <person name="Dimov S.G."/>
        </authorList>
    </citation>
    <scope>NUCLEOTIDE SEQUENCE [LARGE SCALE GENOMIC DNA]</scope>
    <source>
        <strain evidence="2 3">AL19</strain>
    </source>
</reference>
<keyword evidence="3" id="KW-1185">Reference proteome</keyword>
<gene>
    <name evidence="2" type="ORF">QK289_04155</name>
</gene>
<proteinExistence type="predicted"/>
<sequence>MNLRIHRTTATGKELLDIKDASENIAYAVLRRFLPEKKDELTVDPIQLHVQPDVTLQASAPETTSADQPSSEADDQPMNHPSVIVPPRILGRDVARTIIQQAQSAARQEVQTTVQEPVKEQPKYYPPTMVQKNGMDLYTVEVMCGACGHEGSRLTAPTNLFVKCRACDQKLTVEPMYDEPLAADKAGFAFKANAPFIHYREQKVLREEMAAERQAQ</sequence>
<dbReference type="RefSeq" id="WP_282354753.1">
    <property type="nucleotide sequence ID" value="NZ_JASBQV010000004.1"/>
</dbReference>
<feature type="compositionally biased region" description="Polar residues" evidence="1">
    <location>
        <begin position="54"/>
        <end position="71"/>
    </location>
</feature>
<comment type="caution">
    <text evidence="2">The sequence shown here is derived from an EMBL/GenBank/DDBJ whole genome shotgun (WGS) entry which is preliminary data.</text>
</comment>
<accession>A0ABT6R1K0</accession>
<name>A0ABT6R1K0_9BACL</name>
<feature type="region of interest" description="Disordered" evidence="1">
    <location>
        <begin position="52"/>
        <end position="81"/>
    </location>
</feature>
<evidence type="ECO:0000256" key="1">
    <source>
        <dbReference type="SAM" id="MobiDB-lite"/>
    </source>
</evidence>
<dbReference type="EMBL" id="JASBQV010000004">
    <property type="protein sequence ID" value="MDI3234191.1"/>
    <property type="molecule type" value="Genomic_DNA"/>
</dbReference>
<protein>
    <submittedName>
        <fullName evidence="2">Uncharacterized protein</fullName>
    </submittedName>
</protein>
<evidence type="ECO:0000313" key="2">
    <source>
        <dbReference type="EMBL" id="MDI3234191.1"/>
    </source>
</evidence>
<evidence type="ECO:0000313" key="3">
    <source>
        <dbReference type="Proteomes" id="UP001243286"/>
    </source>
</evidence>